<evidence type="ECO:0000313" key="2">
    <source>
        <dbReference type="EMBL" id="KAF5861736.1"/>
    </source>
</evidence>
<name>A0A8H6E6Z6_PETAA</name>
<dbReference type="InterPro" id="IPR016181">
    <property type="entry name" value="Acyl_CoA_acyltransferase"/>
</dbReference>
<protein>
    <recommendedName>
        <fullName evidence="1">N-acetyltransferase domain-containing protein</fullName>
    </recommendedName>
</protein>
<dbReference type="SUPFAM" id="SSF55729">
    <property type="entry name" value="Acyl-CoA N-acyltransferases (Nat)"/>
    <property type="match status" value="1"/>
</dbReference>
<sequence>MPSLSTISLLPALPEDAPILSRVHSDAFPNNTLFDLMFGLPTEENMKGFTSYLSELIASDKTGLFVKAVDNSTNQIVGWSWWNFYLDPESHLAGAKAFAKEHSSPPESAINPETFMEYFQAVISRREKWVGGKPAAYLQVLVVIPEYQGKGIGTKLMERGLEKAATHNLPIWLESSEDGYALYKKLGFKDLNDTIIIDFAKYGESGKCITACMLLTHDSS</sequence>
<dbReference type="GO" id="GO:0016747">
    <property type="term" value="F:acyltransferase activity, transferring groups other than amino-acyl groups"/>
    <property type="evidence" value="ECO:0007669"/>
    <property type="project" value="InterPro"/>
</dbReference>
<dbReference type="InterPro" id="IPR052523">
    <property type="entry name" value="Trichothecene_AcTrans"/>
</dbReference>
<evidence type="ECO:0000313" key="3">
    <source>
        <dbReference type="Proteomes" id="UP000541154"/>
    </source>
</evidence>
<evidence type="ECO:0000259" key="1">
    <source>
        <dbReference type="PROSITE" id="PS51186"/>
    </source>
</evidence>
<gene>
    <name evidence="2" type="ORF">ETB97_012613</name>
</gene>
<dbReference type="Gene3D" id="3.40.630.30">
    <property type="match status" value="1"/>
</dbReference>
<dbReference type="PROSITE" id="PS51186">
    <property type="entry name" value="GNAT"/>
    <property type="match status" value="1"/>
</dbReference>
<accession>A0A8H6E6Z6</accession>
<dbReference type="Proteomes" id="UP000541154">
    <property type="component" value="Unassembled WGS sequence"/>
</dbReference>
<comment type="caution">
    <text evidence="2">The sequence shown here is derived from an EMBL/GenBank/DDBJ whole genome shotgun (WGS) entry which is preliminary data.</text>
</comment>
<dbReference type="CDD" id="cd04301">
    <property type="entry name" value="NAT_SF"/>
    <property type="match status" value="1"/>
</dbReference>
<feature type="domain" description="N-acetyltransferase" evidence="1">
    <location>
        <begin position="7"/>
        <end position="204"/>
    </location>
</feature>
<proteinExistence type="predicted"/>
<dbReference type="Pfam" id="PF00583">
    <property type="entry name" value="Acetyltransf_1"/>
    <property type="match status" value="1"/>
</dbReference>
<dbReference type="PANTHER" id="PTHR42791">
    <property type="entry name" value="GNAT FAMILY ACETYLTRANSFERASE"/>
    <property type="match status" value="1"/>
</dbReference>
<dbReference type="PANTHER" id="PTHR42791:SF1">
    <property type="entry name" value="N-ACETYLTRANSFERASE DOMAIN-CONTAINING PROTEIN"/>
    <property type="match status" value="1"/>
</dbReference>
<organism evidence="2 3">
    <name type="scientific">Petromyces alliaceus</name>
    <name type="common">Aspergillus alliaceus</name>
    <dbReference type="NCBI Taxonomy" id="209559"/>
    <lineage>
        <taxon>Eukaryota</taxon>
        <taxon>Fungi</taxon>
        <taxon>Dikarya</taxon>
        <taxon>Ascomycota</taxon>
        <taxon>Pezizomycotina</taxon>
        <taxon>Eurotiomycetes</taxon>
        <taxon>Eurotiomycetidae</taxon>
        <taxon>Eurotiales</taxon>
        <taxon>Aspergillaceae</taxon>
        <taxon>Aspergillus</taxon>
        <taxon>Aspergillus subgen. Circumdati</taxon>
    </lineage>
</organism>
<keyword evidence="3" id="KW-1185">Reference proteome</keyword>
<dbReference type="AlphaFoldDB" id="A0A8H6E6Z6"/>
<reference evidence="2 3" key="1">
    <citation type="submission" date="2019-04" db="EMBL/GenBank/DDBJ databases">
        <title>Aspergillus burnettii sp. nov., novel species from soil in southeast Queensland.</title>
        <authorList>
            <person name="Gilchrist C.L.M."/>
            <person name="Pitt J.I."/>
            <person name="Lange L."/>
            <person name="Lacey H.J."/>
            <person name="Vuong D."/>
            <person name="Midgley D.J."/>
            <person name="Greenfield P."/>
            <person name="Bradbury M."/>
            <person name="Lacey E."/>
            <person name="Busk P.K."/>
            <person name="Pilgaard B."/>
            <person name="Chooi Y.H."/>
            <person name="Piggott A.M."/>
        </authorList>
    </citation>
    <scope>NUCLEOTIDE SEQUENCE [LARGE SCALE GENOMIC DNA]</scope>
    <source>
        <strain evidence="2 3">FRR 5400</strain>
    </source>
</reference>
<dbReference type="InterPro" id="IPR000182">
    <property type="entry name" value="GNAT_dom"/>
</dbReference>
<dbReference type="EMBL" id="SPNV01000091">
    <property type="protein sequence ID" value="KAF5861736.1"/>
    <property type="molecule type" value="Genomic_DNA"/>
</dbReference>